<dbReference type="GO" id="GO:0036297">
    <property type="term" value="P:interstrand cross-link repair"/>
    <property type="evidence" value="ECO:0007669"/>
    <property type="project" value="InterPro"/>
</dbReference>
<organism evidence="1 2">
    <name type="scientific">Ambrosia artemisiifolia</name>
    <name type="common">Common ragweed</name>
    <dbReference type="NCBI Taxonomy" id="4212"/>
    <lineage>
        <taxon>Eukaryota</taxon>
        <taxon>Viridiplantae</taxon>
        <taxon>Streptophyta</taxon>
        <taxon>Embryophyta</taxon>
        <taxon>Tracheophyta</taxon>
        <taxon>Spermatophyta</taxon>
        <taxon>Magnoliopsida</taxon>
        <taxon>eudicotyledons</taxon>
        <taxon>Gunneridae</taxon>
        <taxon>Pentapetalae</taxon>
        <taxon>asterids</taxon>
        <taxon>campanulids</taxon>
        <taxon>Asterales</taxon>
        <taxon>Asteraceae</taxon>
        <taxon>Asteroideae</taxon>
        <taxon>Heliantheae alliance</taxon>
        <taxon>Heliantheae</taxon>
        <taxon>Ambrosia</taxon>
    </lineage>
</organism>
<dbReference type="GO" id="GO:0043240">
    <property type="term" value="C:Fanconi anaemia nuclear complex"/>
    <property type="evidence" value="ECO:0007669"/>
    <property type="project" value="InterPro"/>
</dbReference>
<evidence type="ECO:0008006" key="3">
    <source>
        <dbReference type="Google" id="ProtNLM"/>
    </source>
</evidence>
<evidence type="ECO:0000313" key="1">
    <source>
        <dbReference type="EMBL" id="KAI7727179.1"/>
    </source>
</evidence>
<dbReference type="EMBL" id="JAMZMK010011423">
    <property type="protein sequence ID" value="KAI7727179.1"/>
    <property type="molecule type" value="Genomic_DNA"/>
</dbReference>
<dbReference type="AlphaFoldDB" id="A0AAD5G376"/>
<proteinExistence type="predicted"/>
<dbReference type="Proteomes" id="UP001206925">
    <property type="component" value="Unassembled WGS sequence"/>
</dbReference>
<comment type="caution">
    <text evidence="1">The sequence shown here is derived from an EMBL/GenBank/DDBJ whole genome shotgun (WGS) entry which is preliminary data.</text>
</comment>
<dbReference type="Gene3D" id="1.25.40.480">
    <property type="match status" value="1"/>
</dbReference>
<protein>
    <recommendedName>
        <fullName evidence="3">Fanconi Anaemia group E protein C-terminal domain-containing protein</fullName>
    </recommendedName>
</protein>
<evidence type="ECO:0000313" key="2">
    <source>
        <dbReference type="Proteomes" id="UP001206925"/>
    </source>
</evidence>
<gene>
    <name evidence="1" type="ORF">M8C21_026992</name>
</gene>
<dbReference type="PANTHER" id="PTHR32094">
    <property type="entry name" value="FANCONI ANEMIA GROUP E PROTEIN"/>
    <property type="match status" value="1"/>
</dbReference>
<keyword evidence="2" id="KW-1185">Reference proteome</keyword>
<reference evidence="1" key="1">
    <citation type="submission" date="2022-06" db="EMBL/GenBank/DDBJ databases">
        <title>Uncovering the hologenomic basis of an extraordinary plant invasion.</title>
        <authorList>
            <person name="Bieker V.C."/>
            <person name="Martin M.D."/>
            <person name="Gilbert T."/>
            <person name="Hodgins K."/>
            <person name="Battlay P."/>
            <person name="Petersen B."/>
            <person name="Wilson J."/>
        </authorList>
    </citation>
    <scope>NUCLEOTIDE SEQUENCE</scope>
    <source>
        <strain evidence="1">AA19_3_7</strain>
        <tissue evidence="1">Leaf</tissue>
    </source>
</reference>
<name>A0AAD5G376_AMBAR</name>
<dbReference type="InterPro" id="IPR039685">
    <property type="entry name" value="FANCE"/>
</dbReference>
<sequence>MESWVPLMNIFINSVSPETEASLWLQSSFNNKSSSTNFSSTASFLSLLMQPTEPLITNSSPIPSKQRLMWLQTLPNTVQARILSFLTYEHAKFNKQELSKLARELLFNATEVDFWVRRGAQQLFDVVSDSNFKWVSCFNLDSEEDKFEERFGGLPGWLNDAASANGSVFPWLPVSVNDVNMRLPDVTCEDDEDLMVDVDDGKDGKDVKVETIGARHELVNLESGSIDDETKETALRLKTKLLNVESSLKATELADEIRVLVFEKKKSSLTVLSLIEPWNADDEIVPVLLSRLLEGNEDEFVVTSNILCSLMLPKFLELEKPASRVLVTTTIDYCKVHHKSAVYALLFPLILHKNGINNAICDVVTRIIKECLHPAHVSAICQKLLCEQNTNGNEYICPPCYQHLVSESLVWTESLFNLFQVILNHDVRLTQDSVNRLVIHVQESAIQLSKSLKFANFLLCFVSKCAPLLGPHKVALSEAVGNTSSFLTKSILSKLASIDS</sequence>
<dbReference type="PANTHER" id="PTHR32094:SF5">
    <property type="entry name" value="FANCONI ANEMIA GROUP E PROTEIN"/>
    <property type="match status" value="1"/>
</dbReference>
<accession>A0AAD5G376</accession>